<feature type="domain" description="GGDEF" evidence="2">
    <location>
        <begin position="159"/>
        <end position="292"/>
    </location>
</feature>
<dbReference type="SUPFAM" id="SSF141868">
    <property type="entry name" value="EAL domain-like"/>
    <property type="match status" value="1"/>
</dbReference>
<dbReference type="InterPro" id="IPR043128">
    <property type="entry name" value="Rev_trsase/Diguanyl_cyclase"/>
</dbReference>
<dbReference type="Pfam" id="PF00563">
    <property type="entry name" value="EAL"/>
    <property type="match status" value="1"/>
</dbReference>
<evidence type="ECO:0000259" key="1">
    <source>
        <dbReference type="PROSITE" id="PS50883"/>
    </source>
</evidence>
<feature type="domain" description="EAL" evidence="1">
    <location>
        <begin position="300"/>
        <end position="556"/>
    </location>
</feature>
<dbReference type="InterPro" id="IPR000160">
    <property type="entry name" value="GGDEF_dom"/>
</dbReference>
<dbReference type="InterPro" id="IPR001633">
    <property type="entry name" value="EAL_dom"/>
</dbReference>
<comment type="caution">
    <text evidence="3">The sequence shown here is derived from an EMBL/GenBank/DDBJ whole genome shotgun (WGS) entry which is preliminary data.</text>
</comment>
<dbReference type="SMART" id="SM00267">
    <property type="entry name" value="GGDEF"/>
    <property type="match status" value="1"/>
</dbReference>
<evidence type="ECO:0000313" key="4">
    <source>
        <dbReference type="Proteomes" id="UP001481413"/>
    </source>
</evidence>
<dbReference type="InterPro" id="IPR029787">
    <property type="entry name" value="Nucleotide_cyclase"/>
</dbReference>
<dbReference type="Gene3D" id="3.20.20.450">
    <property type="entry name" value="EAL domain"/>
    <property type="match status" value="1"/>
</dbReference>
<dbReference type="RefSeq" id="WP_353293942.1">
    <property type="nucleotide sequence ID" value="NZ_BAABWH010000002.1"/>
</dbReference>
<dbReference type="CDD" id="cd01948">
    <property type="entry name" value="EAL"/>
    <property type="match status" value="1"/>
</dbReference>
<dbReference type="Proteomes" id="UP001481413">
    <property type="component" value="Unassembled WGS sequence"/>
</dbReference>
<reference evidence="3 4" key="1">
    <citation type="submission" date="2024-04" db="EMBL/GenBank/DDBJ databases">
        <title>Draft genome sequence of Thalassolituus maritimus NBRC 116585.</title>
        <authorList>
            <person name="Miyakawa T."/>
            <person name="Kusuya Y."/>
            <person name="Miura T."/>
        </authorList>
    </citation>
    <scope>NUCLEOTIDE SEQUENCE [LARGE SCALE GENOMIC DNA]</scope>
    <source>
        <strain evidence="3 4">5NW40-0001</strain>
    </source>
</reference>
<sequence>MSLVNTLSFETPLVLWHSLDGMTPDLPSAVRVYLCENSQAVAESWGNGEGVVVIHSSTYSEALLRRLDYLAQAVPDAPVVVMLNFPDMRMERLLASGVQEIVVQVTDLIPAIRKAATRKSRERAMQTARHYDALTDLPNRVLFQDRLEHALASHKRSKHPMGLVILDVGRVSHPDEAYEHSLHDAAIETMANRLRNVTRNSDTLARIGPNTFALIAQNLRQTRNLSQVCDKLASQLRRPMTYNGESITLTGCVGAGLAGESDFDANTLMLHAENALTGARQVGGNNYMIYNARSAEDRIRSGLEKAIYHALEHHQITMAYQPQVSMDGRTLYGVEAFMRWDHPVFGQVPPAQFIPLLESTGLIETFGLWALKASCQQFRDWLESGLMSDSARVSVNLSARQFHQPDLADQVLNTLDEVGLAGRHLTLEITETMLMEGSEHTADALARLRFENIAIAIDDFGTGYSSLSDLKTLPVDYLKIDHDFTRSVGTDDSDKAIAGSIIHLAHSLKLKVIAEGVEQAGAQAVLSELGCDEFQGNLFSAPLGAEKMPAVLSRCA</sequence>
<dbReference type="PANTHER" id="PTHR33121">
    <property type="entry name" value="CYCLIC DI-GMP PHOSPHODIESTERASE PDEF"/>
    <property type="match status" value="1"/>
</dbReference>
<dbReference type="EMBL" id="BAABWH010000002">
    <property type="protein sequence ID" value="GAA6145006.1"/>
    <property type="molecule type" value="Genomic_DNA"/>
</dbReference>
<evidence type="ECO:0000259" key="2">
    <source>
        <dbReference type="PROSITE" id="PS50887"/>
    </source>
</evidence>
<dbReference type="SUPFAM" id="SSF55073">
    <property type="entry name" value="Nucleotide cyclase"/>
    <property type="match status" value="1"/>
</dbReference>
<evidence type="ECO:0008006" key="5">
    <source>
        <dbReference type="Google" id="ProtNLM"/>
    </source>
</evidence>
<dbReference type="PROSITE" id="PS50883">
    <property type="entry name" value="EAL"/>
    <property type="match status" value="1"/>
</dbReference>
<proteinExistence type="predicted"/>
<name>A0ABP9ZY03_9GAMM</name>
<keyword evidence="4" id="KW-1185">Reference proteome</keyword>
<evidence type="ECO:0000313" key="3">
    <source>
        <dbReference type="EMBL" id="GAA6145006.1"/>
    </source>
</evidence>
<dbReference type="PROSITE" id="PS50887">
    <property type="entry name" value="GGDEF"/>
    <property type="match status" value="1"/>
</dbReference>
<dbReference type="CDD" id="cd01949">
    <property type="entry name" value="GGDEF"/>
    <property type="match status" value="1"/>
</dbReference>
<organism evidence="3 4">
    <name type="scientific">Thalassolituus maritimus</name>
    <dbReference type="NCBI Taxonomy" id="484498"/>
    <lineage>
        <taxon>Bacteria</taxon>
        <taxon>Pseudomonadati</taxon>
        <taxon>Pseudomonadota</taxon>
        <taxon>Gammaproteobacteria</taxon>
        <taxon>Oceanospirillales</taxon>
        <taxon>Oceanospirillaceae</taxon>
        <taxon>Thalassolituus</taxon>
    </lineage>
</organism>
<accession>A0ABP9ZY03</accession>
<dbReference type="InterPro" id="IPR050706">
    <property type="entry name" value="Cyclic-di-GMP_PDE-like"/>
</dbReference>
<dbReference type="Pfam" id="PF00990">
    <property type="entry name" value="GGDEF"/>
    <property type="match status" value="1"/>
</dbReference>
<dbReference type="SMART" id="SM00052">
    <property type="entry name" value="EAL"/>
    <property type="match status" value="1"/>
</dbReference>
<dbReference type="InterPro" id="IPR035919">
    <property type="entry name" value="EAL_sf"/>
</dbReference>
<protein>
    <recommendedName>
        <fullName evidence="5">Diguanylate cyclase (GGDEF) domain-containing protein</fullName>
    </recommendedName>
</protein>
<dbReference type="PANTHER" id="PTHR33121:SF70">
    <property type="entry name" value="SIGNALING PROTEIN YKOW"/>
    <property type="match status" value="1"/>
</dbReference>
<gene>
    <name evidence="3" type="ORF">NBRC116585_11230</name>
</gene>
<dbReference type="Gene3D" id="3.30.70.270">
    <property type="match status" value="1"/>
</dbReference>
<dbReference type="NCBIfam" id="TIGR00254">
    <property type="entry name" value="GGDEF"/>
    <property type="match status" value="1"/>
</dbReference>